<protein>
    <submittedName>
        <fullName evidence="1">Uncharacterized protein</fullName>
    </submittedName>
</protein>
<dbReference type="AlphaFoldDB" id="A0AAW1UXC3"/>
<dbReference type="EMBL" id="JARQZJ010000092">
    <property type="protein sequence ID" value="KAK9884219.1"/>
    <property type="molecule type" value="Genomic_DNA"/>
</dbReference>
<evidence type="ECO:0000313" key="1">
    <source>
        <dbReference type="EMBL" id="KAK9884219.1"/>
    </source>
</evidence>
<organism evidence="1 2">
    <name type="scientific">Henosepilachna vigintioctopunctata</name>
    <dbReference type="NCBI Taxonomy" id="420089"/>
    <lineage>
        <taxon>Eukaryota</taxon>
        <taxon>Metazoa</taxon>
        <taxon>Ecdysozoa</taxon>
        <taxon>Arthropoda</taxon>
        <taxon>Hexapoda</taxon>
        <taxon>Insecta</taxon>
        <taxon>Pterygota</taxon>
        <taxon>Neoptera</taxon>
        <taxon>Endopterygota</taxon>
        <taxon>Coleoptera</taxon>
        <taxon>Polyphaga</taxon>
        <taxon>Cucujiformia</taxon>
        <taxon>Coccinelloidea</taxon>
        <taxon>Coccinellidae</taxon>
        <taxon>Epilachninae</taxon>
        <taxon>Epilachnini</taxon>
        <taxon>Henosepilachna</taxon>
    </lineage>
</organism>
<sequence length="97" mass="11637">MYFVRLWKRFLPKRLGAILLQLHLPLAFRQKKIETNEGMGECDGGCSIKSNKTQIATLLTKRLRQKKDHEEQRRKRHKERMEMDENFLKVLEKLANK</sequence>
<name>A0AAW1UXC3_9CUCU</name>
<gene>
    <name evidence="1" type="ORF">WA026_005169</name>
</gene>
<accession>A0AAW1UXC3</accession>
<keyword evidence="2" id="KW-1185">Reference proteome</keyword>
<proteinExistence type="predicted"/>
<dbReference type="Proteomes" id="UP001431783">
    <property type="component" value="Unassembled WGS sequence"/>
</dbReference>
<reference evidence="1 2" key="1">
    <citation type="submission" date="2023-03" db="EMBL/GenBank/DDBJ databases">
        <title>Genome insight into feeding habits of ladybird beetles.</title>
        <authorList>
            <person name="Li H.-S."/>
            <person name="Huang Y.-H."/>
            <person name="Pang H."/>
        </authorList>
    </citation>
    <scope>NUCLEOTIDE SEQUENCE [LARGE SCALE GENOMIC DNA]</scope>
    <source>
        <strain evidence="1">SYSU_2023b</strain>
        <tissue evidence="1">Whole body</tissue>
    </source>
</reference>
<evidence type="ECO:0000313" key="2">
    <source>
        <dbReference type="Proteomes" id="UP001431783"/>
    </source>
</evidence>
<comment type="caution">
    <text evidence="1">The sequence shown here is derived from an EMBL/GenBank/DDBJ whole genome shotgun (WGS) entry which is preliminary data.</text>
</comment>